<keyword evidence="2" id="KW-1185">Reference proteome</keyword>
<dbReference type="OrthoDB" id="10424970at2759"/>
<reference evidence="1 2" key="1">
    <citation type="submission" date="2015-01" db="EMBL/GenBank/DDBJ databases">
        <title>Evolution of Trichinella species and genotypes.</title>
        <authorList>
            <person name="Korhonen P.K."/>
            <person name="Edoardo P."/>
            <person name="Giuseppe L.R."/>
            <person name="Gasser R.B."/>
        </authorList>
    </citation>
    <scope>NUCLEOTIDE SEQUENCE [LARGE SCALE GENOMIC DNA]</scope>
    <source>
        <strain evidence="1">ISS3</strain>
    </source>
</reference>
<dbReference type="InterPro" id="IPR005312">
    <property type="entry name" value="DUF1759"/>
</dbReference>
<gene>
    <name evidence="1" type="ORF">T01_8935</name>
</gene>
<sequence>LSRVRLPKLEIHQSDVLDIEKFNYLLLLLIGTAATEIGGLPTTAANFEAVMHILKRSKWASGLSDLQVRLPRGLMRKLRSTSVALGLNFNSRAEESRSSIRQATWRCQATDGFALDILCCIGFIDKVLHVHCVYSLRRGLPQFKSKVHQPEDSTGGILPIKSLLRDTFFYYLFDDCMMPRSNMHINK</sequence>
<feature type="non-terminal residue" evidence="1">
    <location>
        <position position="1"/>
    </location>
</feature>
<comment type="caution">
    <text evidence="1">The sequence shown here is derived from an EMBL/GenBank/DDBJ whole genome shotgun (WGS) entry which is preliminary data.</text>
</comment>
<dbReference type="EMBL" id="JYDH01000143">
    <property type="protein sequence ID" value="KRY30379.1"/>
    <property type="molecule type" value="Genomic_DNA"/>
</dbReference>
<dbReference type="AlphaFoldDB" id="A0A0V1B019"/>
<proteinExistence type="predicted"/>
<accession>A0A0V1B019</accession>
<protein>
    <submittedName>
        <fullName evidence="1">Uncharacterized protein</fullName>
    </submittedName>
</protein>
<evidence type="ECO:0000313" key="1">
    <source>
        <dbReference type="EMBL" id="KRY30379.1"/>
    </source>
</evidence>
<dbReference type="InParanoid" id="A0A0V1B019"/>
<organism evidence="1 2">
    <name type="scientific">Trichinella spiralis</name>
    <name type="common">Trichina worm</name>
    <dbReference type="NCBI Taxonomy" id="6334"/>
    <lineage>
        <taxon>Eukaryota</taxon>
        <taxon>Metazoa</taxon>
        <taxon>Ecdysozoa</taxon>
        <taxon>Nematoda</taxon>
        <taxon>Enoplea</taxon>
        <taxon>Dorylaimia</taxon>
        <taxon>Trichinellida</taxon>
        <taxon>Trichinellidae</taxon>
        <taxon>Trichinella</taxon>
    </lineage>
</organism>
<evidence type="ECO:0000313" key="2">
    <source>
        <dbReference type="Proteomes" id="UP000054776"/>
    </source>
</evidence>
<dbReference type="Proteomes" id="UP000054776">
    <property type="component" value="Unassembled WGS sequence"/>
</dbReference>
<name>A0A0V1B019_TRISP</name>
<dbReference type="Pfam" id="PF03564">
    <property type="entry name" value="DUF1759"/>
    <property type="match status" value="1"/>
</dbReference>